<evidence type="ECO:0008006" key="5">
    <source>
        <dbReference type="Google" id="ProtNLM"/>
    </source>
</evidence>
<evidence type="ECO:0000256" key="2">
    <source>
        <dbReference type="SAM" id="SignalP"/>
    </source>
</evidence>
<dbReference type="EMBL" id="CP032134">
    <property type="protein sequence ID" value="AXY56988.1"/>
    <property type="molecule type" value="Genomic_DNA"/>
</dbReference>
<organism evidence="3 4">
    <name type="scientific">Acinetobacter chinensis</name>
    <dbReference type="NCBI Taxonomy" id="2004650"/>
    <lineage>
        <taxon>Bacteria</taxon>
        <taxon>Pseudomonadati</taxon>
        <taxon>Pseudomonadota</taxon>
        <taxon>Gammaproteobacteria</taxon>
        <taxon>Moraxellales</taxon>
        <taxon>Moraxellaceae</taxon>
        <taxon>Acinetobacter</taxon>
    </lineage>
</organism>
<evidence type="ECO:0000313" key="4">
    <source>
        <dbReference type="Proteomes" id="UP000263753"/>
    </source>
</evidence>
<dbReference type="RefSeq" id="WP_087512358.1">
    <property type="nucleotide sequence ID" value="NZ_CP032134.1"/>
</dbReference>
<feature type="compositionally biased region" description="Polar residues" evidence="1">
    <location>
        <begin position="37"/>
        <end position="49"/>
    </location>
</feature>
<evidence type="ECO:0000313" key="3">
    <source>
        <dbReference type="EMBL" id="AXY56988.1"/>
    </source>
</evidence>
<dbReference type="PROSITE" id="PS51257">
    <property type="entry name" value="PROKAR_LIPOPROTEIN"/>
    <property type="match status" value="1"/>
</dbReference>
<evidence type="ECO:0000256" key="1">
    <source>
        <dbReference type="SAM" id="MobiDB-lite"/>
    </source>
</evidence>
<protein>
    <recommendedName>
        <fullName evidence="5">Lipoprotein</fullName>
    </recommendedName>
</protein>
<feature type="signal peptide" evidence="2">
    <location>
        <begin position="1"/>
        <end position="21"/>
    </location>
</feature>
<reference evidence="4" key="1">
    <citation type="submission" date="2018-09" db="EMBL/GenBank/DDBJ databases">
        <title>The complete genome of Acinetobacter sp. strain WCHAc010005.</title>
        <authorList>
            <person name="Hu Y."/>
            <person name="Long H."/>
            <person name="Feng Y."/>
            <person name="Zong Z."/>
        </authorList>
    </citation>
    <scope>NUCLEOTIDE SEQUENCE [LARGE SCALE GENOMIC DNA]</scope>
    <source>
        <strain evidence="4">WCHAc010005</strain>
    </source>
</reference>
<dbReference type="Proteomes" id="UP000263753">
    <property type="component" value="Chromosome"/>
</dbReference>
<feature type="chain" id="PRO_5017778909" description="Lipoprotein" evidence="2">
    <location>
        <begin position="22"/>
        <end position="73"/>
    </location>
</feature>
<name>A0A3B7LWY3_9GAMM</name>
<feature type="region of interest" description="Disordered" evidence="1">
    <location>
        <begin position="25"/>
        <end position="73"/>
    </location>
</feature>
<gene>
    <name evidence="3" type="ORF">CDG60_10690</name>
</gene>
<dbReference type="AlphaFoldDB" id="A0A3B7LWY3"/>
<dbReference type="KEGG" id="achi:CDG60_10690"/>
<keyword evidence="2" id="KW-0732">Signal</keyword>
<proteinExistence type="predicted"/>
<sequence>MKNLKTALIVLISAASLTLVACGKKQEEQAPAQEQATSEVNETAVSSVEVNPDEIDAAPMPEEYNTPAASEAK</sequence>
<accession>A0A3B7LWY3</accession>